<evidence type="ECO:0000313" key="3">
    <source>
        <dbReference type="EMBL" id="PYI24820.1"/>
    </source>
</evidence>
<feature type="transmembrane region" description="Helical" evidence="1">
    <location>
        <begin position="207"/>
        <end position="228"/>
    </location>
</feature>
<keyword evidence="1" id="KW-1133">Transmembrane helix</keyword>
<keyword evidence="4" id="KW-1185">Reference proteome</keyword>
<protein>
    <recommendedName>
        <fullName evidence="2">DUF7702 domain-containing protein</fullName>
    </recommendedName>
</protein>
<keyword evidence="1" id="KW-0472">Membrane</keyword>
<dbReference type="AlphaFoldDB" id="A0A2V5I8H4"/>
<feature type="transmembrane region" description="Helical" evidence="1">
    <location>
        <begin position="63"/>
        <end position="84"/>
    </location>
</feature>
<name>A0A2V5I8H4_ASPV1</name>
<evidence type="ECO:0000256" key="1">
    <source>
        <dbReference type="SAM" id="Phobius"/>
    </source>
</evidence>
<keyword evidence="1" id="KW-0812">Transmembrane</keyword>
<reference evidence="3 4" key="1">
    <citation type="submission" date="2018-02" db="EMBL/GenBank/DDBJ databases">
        <title>The genomes of Aspergillus section Nigri reveals drivers in fungal speciation.</title>
        <authorList>
            <consortium name="DOE Joint Genome Institute"/>
            <person name="Vesth T.C."/>
            <person name="Nybo J."/>
            <person name="Theobald S."/>
            <person name="Brandl J."/>
            <person name="Frisvad J.C."/>
            <person name="Nielsen K.F."/>
            <person name="Lyhne E.K."/>
            <person name="Kogle M.E."/>
            <person name="Kuo A."/>
            <person name="Riley R."/>
            <person name="Clum A."/>
            <person name="Nolan M."/>
            <person name="Lipzen A."/>
            <person name="Salamov A."/>
            <person name="Henrissat B."/>
            <person name="Wiebenga A."/>
            <person name="De vries R.P."/>
            <person name="Grigoriev I.V."/>
            <person name="Mortensen U.H."/>
            <person name="Andersen M.R."/>
            <person name="Baker S.E."/>
        </authorList>
    </citation>
    <scope>NUCLEOTIDE SEQUENCE [LARGE SCALE GENOMIC DNA]</scope>
    <source>
        <strain evidence="3 4">CBS 115571</strain>
    </source>
</reference>
<dbReference type="PANTHER" id="PTHR42109:SF2">
    <property type="entry name" value="INTEGRAL MEMBRANE PROTEIN"/>
    <property type="match status" value="1"/>
</dbReference>
<feature type="transmembrane region" description="Helical" evidence="1">
    <location>
        <begin position="96"/>
        <end position="122"/>
    </location>
</feature>
<dbReference type="OMA" id="MQVIMEW"/>
<organism evidence="3 4">
    <name type="scientific">Aspergillus violaceofuscus (strain CBS 115571)</name>
    <dbReference type="NCBI Taxonomy" id="1450538"/>
    <lineage>
        <taxon>Eukaryota</taxon>
        <taxon>Fungi</taxon>
        <taxon>Dikarya</taxon>
        <taxon>Ascomycota</taxon>
        <taxon>Pezizomycotina</taxon>
        <taxon>Eurotiomycetes</taxon>
        <taxon>Eurotiomycetidae</taxon>
        <taxon>Eurotiales</taxon>
        <taxon>Aspergillaceae</taxon>
        <taxon>Aspergillus</taxon>
    </lineage>
</organism>
<feature type="transmembrane region" description="Helical" evidence="1">
    <location>
        <begin position="167"/>
        <end position="187"/>
    </location>
</feature>
<sequence>ITYRDGISILQIIVYVPTFISGYFLIWKNSIKQSLGYGYLMVFATLRIIGVCCNLAAINNPSVLLYITVGIYSAIGVSPLISVYNSFFSRASMHCAWIYTFYVLTVVALIITIISFISYMSLLIFQHLSSKIKIGTILFVVAWFMLCILFGILYWKRLFIEKGEQRTLLAVGLSLPFLAVRILYSVLMWFLSSSTFNFINGNPTVELVMSVLEEFAVIIICTGIGLTLKVR</sequence>
<gene>
    <name evidence="3" type="ORF">BO99DRAFT_293818</name>
</gene>
<dbReference type="InterPro" id="IPR056119">
    <property type="entry name" value="DUF7702"/>
</dbReference>
<dbReference type="PANTHER" id="PTHR42109">
    <property type="entry name" value="UNPLACED GENOMIC SCAFFOLD UM_SCAF_CONTIG_1.265, WHOLE GENOME SHOTGUN SEQUENCE"/>
    <property type="match status" value="1"/>
</dbReference>
<feature type="transmembrane region" description="Helical" evidence="1">
    <location>
        <begin position="38"/>
        <end position="57"/>
    </location>
</feature>
<feature type="transmembrane region" description="Helical" evidence="1">
    <location>
        <begin position="6"/>
        <end position="26"/>
    </location>
</feature>
<dbReference type="EMBL" id="KZ825101">
    <property type="protein sequence ID" value="PYI24820.1"/>
    <property type="molecule type" value="Genomic_DNA"/>
</dbReference>
<feature type="transmembrane region" description="Helical" evidence="1">
    <location>
        <begin position="134"/>
        <end position="155"/>
    </location>
</feature>
<evidence type="ECO:0000313" key="4">
    <source>
        <dbReference type="Proteomes" id="UP000249829"/>
    </source>
</evidence>
<evidence type="ECO:0000259" key="2">
    <source>
        <dbReference type="Pfam" id="PF24800"/>
    </source>
</evidence>
<dbReference type="Pfam" id="PF24800">
    <property type="entry name" value="DUF7702"/>
    <property type="match status" value="1"/>
</dbReference>
<proteinExistence type="predicted"/>
<feature type="non-terminal residue" evidence="3">
    <location>
        <position position="1"/>
    </location>
</feature>
<feature type="domain" description="DUF7702" evidence="2">
    <location>
        <begin position="1"/>
        <end position="230"/>
    </location>
</feature>
<dbReference type="Proteomes" id="UP000249829">
    <property type="component" value="Unassembled WGS sequence"/>
</dbReference>
<accession>A0A2V5I8H4</accession>
<feature type="non-terminal residue" evidence="3">
    <location>
        <position position="231"/>
    </location>
</feature>